<evidence type="ECO:0000313" key="5">
    <source>
        <dbReference type="Proteomes" id="UP001217044"/>
    </source>
</evidence>
<gene>
    <name evidence="4" type="ORF">M8445_06270</name>
</gene>
<keyword evidence="2" id="KW-0998">Cell outer membrane</keyword>
<keyword evidence="3" id="KW-0812">Transmembrane</keyword>
<name>A0ABY7V3P0_9DEIO</name>
<dbReference type="PROSITE" id="PS00409">
    <property type="entry name" value="PROKAR_NTER_METHYL"/>
    <property type="match status" value="1"/>
</dbReference>
<sequence length="274" mass="29078">MRTDLAMIRQAGFTLVELLIGMALMSVVLLAVFNVNLSSTRASMSLQTRNDLLPETQIAQTYLLSKLREAAYVYPTATAFDLGTDPTVRNPRTGSGIWSVGTDAFVAVVLPPRSGTPNCAVTAPAVPDTANCYTLHAYYPVLRSALTGSTTLSSGRRPSTEPLNDSAWVLMEYRRSFGKLTGTVFPVPAANTTQGAMVMDYLLPVTLPQVSSIPDRLFSLAGDAGIQQVGRTAITVNLAAQRQVGGSPSVRVPGSGRSTVTVFPRNVGKGIGLN</sequence>
<evidence type="ECO:0000256" key="2">
    <source>
        <dbReference type="ARBA" id="ARBA00023237"/>
    </source>
</evidence>
<keyword evidence="5" id="KW-1185">Reference proteome</keyword>
<reference evidence="4 5" key="1">
    <citation type="submission" date="2022-12" db="EMBL/GenBank/DDBJ databases">
        <title>Genome Sequence of Deinococcus aquaticus Type Strain PB314.</title>
        <authorList>
            <person name="Albert C."/>
            <person name="Hill J."/>
            <person name="Boren L."/>
            <person name="Scholz-Ng S."/>
            <person name="Fatema N."/>
            <person name="Grosso R."/>
            <person name="Soboslay E."/>
            <person name="Tuohy J."/>
        </authorList>
    </citation>
    <scope>NUCLEOTIDE SEQUENCE [LARGE SCALE GENOMIC DNA]</scope>
    <source>
        <strain evidence="4 5">PB-314</strain>
    </source>
</reference>
<dbReference type="RefSeq" id="WP_273990455.1">
    <property type="nucleotide sequence ID" value="NZ_BAABQT010000030.1"/>
</dbReference>
<evidence type="ECO:0000256" key="3">
    <source>
        <dbReference type="SAM" id="Phobius"/>
    </source>
</evidence>
<evidence type="ECO:0000256" key="1">
    <source>
        <dbReference type="ARBA" id="ARBA00004442"/>
    </source>
</evidence>
<dbReference type="InterPro" id="IPR012902">
    <property type="entry name" value="N_methyl_site"/>
</dbReference>
<organism evidence="4 5">
    <name type="scientific">Deinococcus aquaticus</name>
    <dbReference type="NCBI Taxonomy" id="328692"/>
    <lineage>
        <taxon>Bacteria</taxon>
        <taxon>Thermotogati</taxon>
        <taxon>Deinococcota</taxon>
        <taxon>Deinococci</taxon>
        <taxon>Deinococcales</taxon>
        <taxon>Deinococcaceae</taxon>
        <taxon>Deinococcus</taxon>
    </lineage>
</organism>
<dbReference type="NCBIfam" id="TIGR02532">
    <property type="entry name" value="IV_pilin_GFxxxE"/>
    <property type="match status" value="1"/>
</dbReference>
<comment type="subcellular location">
    <subcellularLocation>
        <location evidence="1">Cell outer membrane</location>
    </subcellularLocation>
</comment>
<feature type="transmembrane region" description="Helical" evidence="3">
    <location>
        <begin position="12"/>
        <end position="33"/>
    </location>
</feature>
<accession>A0ABY7V3P0</accession>
<keyword evidence="3" id="KW-1133">Transmembrane helix</keyword>
<proteinExistence type="predicted"/>
<keyword evidence="3" id="KW-0472">Membrane</keyword>
<evidence type="ECO:0000313" key="4">
    <source>
        <dbReference type="EMBL" id="WDA59802.1"/>
    </source>
</evidence>
<dbReference type="EMBL" id="CP115165">
    <property type="protein sequence ID" value="WDA59802.1"/>
    <property type="molecule type" value="Genomic_DNA"/>
</dbReference>
<dbReference type="Pfam" id="PF07963">
    <property type="entry name" value="N_methyl"/>
    <property type="match status" value="1"/>
</dbReference>
<dbReference type="Proteomes" id="UP001217044">
    <property type="component" value="Chromosome"/>
</dbReference>
<protein>
    <submittedName>
        <fullName evidence="4">Prepilin-type N-terminal cleavage/methylation domain-containing protein</fullName>
    </submittedName>
</protein>